<evidence type="ECO:0000313" key="2">
    <source>
        <dbReference type="Proteomes" id="UP000296049"/>
    </source>
</evidence>
<reference evidence="2" key="1">
    <citation type="journal article" date="2013" name="Nat. Genet.">
        <title>The duck genome and transcriptome provide insight into an avian influenza virus reservoir species.</title>
        <authorList>
            <person name="Huang Y."/>
            <person name="Li Y."/>
            <person name="Burt D.W."/>
            <person name="Chen H."/>
            <person name="Zhang Y."/>
            <person name="Qian W."/>
            <person name="Kim H."/>
            <person name="Gan S."/>
            <person name="Zhao Y."/>
            <person name="Li J."/>
            <person name="Yi K."/>
            <person name="Feng H."/>
            <person name="Zhu P."/>
            <person name="Li B."/>
            <person name="Liu Q."/>
            <person name="Fairley S."/>
            <person name="Magor K.E."/>
            <person name="Du Z."/>
            <person name="Hu X."/>
            <person name="Goodman L."/>
            <person name="Tafer H."/>
            <person name="Vignal A."/>
            <person name="Lee T."/>
            <person name="Kim K.W."/>
            <person name="Sheng Z."/>
            <person name="An Y."/>
            <person name="Searle S."/>
            <person name="Herrero J."/>
            <person name="Groenen M.A."/>
            <person name="Crooijmans R.P."/>
            <person name="Faraut T."/>
            <person name="Cai Q."/>
            <person name="Webster R.G."/>
            <person name="Aldridge J.R."/>
            <person name="Warren W.C."/>
            <person name="Bartschat S."/>
            <person name="Kehr S."/>
            <person name="Marz M."/>
            <person name="Stadler P.F."/>
            <person name="Smith J."/>
            <person name="Kraus R.H."/>
            <person name="Zhao Y."/>
            <person name="Ren L."/>
            <person name="Fei J."/>
            <person name="Morisson M."/>
            <person name="Kaiser P."/>
            <person name="Griffin D.K."/>
            <person name="Rao M."/>
            <person name="Pitel F."/>
            <person name="Wang J."/>
            <person name="Li N."/>
        </authorList>
    </citation>
    <scope>NUCLEOTIDE SEQUENCE [LARGE SCALE GENOMIC DNA]</scope>
</reference>
<accession>R0L245</accession>
<gene>
    <name evidence="1" type="ORF">Anapl_16830</name>
</gene>
<proteinExistence type="predicted"/>
<protein>
    <submittedName>
        <fullName evidence="1">Uncharacterized protein</fullName>
    </submittedName>
</protein>
<organism evidence="1 2">
    <name type="scientific">Anas platyrhynchos</name>
    <name type="common">Mallard</name>
    <name type="synonym">Anas boschas</name>
    <dbReference type="NCBI Taxonomy" id="8839"/>
    <lineage>
        <taxon>Eukaryota</taxon>
        <taxon>Metazoa</taxon>
        <taxon>Chordata</taxon>
        <taxon>Craniata</taxon>
        <taxon>Vertebrata</taxon>
        <taxon>Euteleostomi</taxon>
        <taxon>Archelosauria</taxon>
        <taxon>Archosauria</taxon>
        <taxon>Dinosauria</taxon>
        <taxon>Saurischia</taxon>
        <taxon>Theropoda</taxon>
        <taxon>Coelurosauria</taxon>
        <taxon>Aves</taxon>
        <taxon>Neognathae</taxon>
        <taxon>Galloanserae</taxon>
        <taxon>Anseriformes</taxon>
        <taxon>Anatidae</taxon>
        <taxon>Anatinae</taxon>
        <taxon>Anas</taxon>
    </lineage>
</organism>
<evidence type="ECO:0000313" key="1">
    <source>
        <dbReference type="EMBL" id="EOA99653.1"/>
    </source>
</evidence>
<dbReference type="AlphaFoldDB" id="R0L245"/>
<keyword evidence="2" id="KW-1185">Reference proteome</keyword>
<dbReference type="Proteomes" id="UP000296049">
    <property type="component" value="Unassembled WGS sequence"/>
</dbReference>
<name>R0L245_ANAPL</name>
<dbReference type="EMBL" id="KB743292">
    <property type="protein sequence ID" value="EOA99653.1"/>
    <property type="molecule type" value="Genomic_DNA"/>
</dbReference>
<sequence length="158" mass="17159">MTTVFFLLAKTETSKTLDGNLEISPPPLSSLYEIAIRQYICRLPCASELYCQQEAPLAFSGSSLISAGHASSMLRAPVFSFLRLEGQLEFEKCLRALPFFQVLERVGAGDSDRCPSQKEQWNIAGEGLRLGAGEEGTAAGYKCAGPDSKDLDVEKICS</sequence>